<evidence type="ECO:0000313" key="4">
    <source>
        <dbReference type="EMBL" id="NHO65611.1"/>
    </source>
</evidence>
<dbReference type="Pfam" id="PF05954">
    <property type="entry name" value="Phage_GPD"/>
    <property type="match status" value="1"/>
</dbReference>
<dbReference type="InterPro" id="IPR017847">
    <property type="entry name" value="T6SS_RhsGE_Vgr_subset"/>
</dbReference>
<dbReference type="SUPFAM" id="SSF69349">
    <property type="entry name" value="Phage fibre proteins"/>
    <property type="match status" value="1"/>
</dbReference>
<evidence type="ECO:0000259" key="3">
    <source>
        <dbReference type="Pfam" id="PF22178"/>
    </source>
</evidence>
<dbReference type="InterPro" id="IPR006533">
    <property type="entry name" value="T6SS_Vgr_RhsGE"/>
</dbReference>
<reference evidence="4" key="1">
    <citation type="submission" date="2020-03" db="EMBL/GenBank/DDBJ databases">
        <authorList>
            <person name="Guo F."/>
        </authorList>
    </citation>
    <scope>NUCLEOTIDE SEQUENCE</scope>
    <source>
        <strain evidence="4">JCM 30134</strain>
    </source>
</reference>
<dbReference type="Gene3D" id="4.10.220.110">
    <property type="match status" value="1"/>
</dbReference>
<comment type="similarity">
    <text evidence="1">Belongs to the VgrG protein family.</text>
</comment>
<dbReference type="NCBIfam" id="TIGR03361">
    <property type="entry name" value="VI_Rhs_Vgr"/>
    <property type="match status" value="1"/>
</dbReference>
<dbReference type="RefSeq" id="WP_167184790.1">
    <property type="nucleotide sequence ID" value="NZ_JAAONZ010000004.1"/>
</dbReference>
<evidence type="ECO:0000259" key="2">
    <source>
        <dbReference type="Pfam" id="PF04717"/>
    </source>
</evidence>
<feature type="domain" description="Gp5/Type VI secretion system Vgr protein OB-fold" evidence="2">
    <location>
        <begin position="397"/>
        <end position="460"/>
    </location>
</feature>
<dbReference type="SUPFAM" id="SSF69279">
    <property type="entry name" value="Phage tail proteins"/>
    <property type="match status" value="2"/>
</dbReference>
<dbReference type="EMBL" id="JAAONZ010000004">
    <property type="protein sequence ID" value="NHO65611.1"/>
    <property type="molecule type" value="Genomic_DNA"/>
</dbReference>
<dbReference type="InterPro" id="IPR054030">
    <property type="entry name" value="Gp5_Vgr_C"/>
</dbReference>
<dbReference type="Pfam" id="PF22178">
    <property type="entry name" value="Gp5_trimer_C"/>
    <property type="match status" value="1"/>
</dbReference>
<evidence type="ECO:0000256" key="1">
    <source>
        <dbReference type="ARBA" id="ARBA00005558"/>
    </source>
</evidence>
<protein>
    <submittedName>
        <fullName evidence="4">Type VI secretion system tip protein VgrG</fullName>
    </submittedName>
</protein>
<feature type="domain" description="Gp5/Type VI secretion system Vgr C-terminal trimerisation" evidence="3">
    <location>
        <begin position="474"/>
        <end position="581"/>
    </location>
</feature>
<dbReference type="InterPro" id="IPR006531">
    <property type="entry name" value="Gp5/Vgr_OB"/>
</dbReference>
<proteinExistence type="inferred from homology"/>
<dbReference type="Gene3D" id="3.55.50.10">
    <property type="entry name" value="Baseplate protein-like domains"/>
    <property type="match status" value="1"/>
</dbReference>
<gene>
    <name evidence="4" type="primary">tssI</name>
    <name evidence="4" type="ORF">G8770_08670</name>
</gene>
<organism evidence="4 5">
    <name type="scientific">Pseudomaricurvus hydrocarbonicus</name>
    <dbReference type="NCBI Taxonomy" id="1470433"/>
    <lineage>
        <taxon>Bacteria</taxon>
        <taxon>Pseudomonadati</taxon>
        <taxon>Pseudomonadota</taxon>
        <taxon>Gammaproteobacteria</taxon>
        <taxon>Cellvibrionales</taxon>
        <taxon>Cellvibrionaceae</taxon>
        <taxon>Pseudomaricurvus</taxon>
    </lineage>
</organism>
<dbReference type="InterPro" id="IPR037026">
    <property type="entry name" value="Vgr_OB-fold_dom_sf"/>
</dbReference>
<keyword evidence="5" id="KW-1185">Reference proteome</keyword>
<accession>A0A9E5JUA4</accession>
<sequence>MPILSQDKRLVRIESVLGKDYFIATYLVGQEAISDLFHFDVELFSNDHRVDQKSIVGRPVTISLHHDSDAEASRYIHGYVNQFSLFDVDGSGLRCYRASVVPGLWFTNLSSNNRIFHKKDVKQIITEVLGEYSKVVRFKMDKLSSNSYAEREYCVQFDETDFEFISRLMAEEGISYYFQHSDDKHEMILAEDAQDYFDSTQRKIEYEGGGSLPEESTVSRWSRQFTYHTGGFEFKDYNEFTARKDNIQTVKTKNELNDVGSYKHRQYGRFLFKSIGEGHEHAFQTNLNQTVTKASIEHEEMSFDVAVGESQVTEFAVGGRFDFEHPLVSEKGKYLLTKVQITASDGNDRETIFKNSFSCIPAKVNPRPLPTGFSRRIDNPQLATIVEVKATESDSSKDPYTQVKVGFPWASIHNSCWVRVAQSFSGKDWGANFVPRIGQEVVINYINGNPDRPIVTGAVYNGQNKGPGYSATQSGWKTQCDDGQFNELRFDDKVKSEEIYMEAGKDHNFLIHNDQVGTIENDQTLEVVNNRTQTISNGNDKTTVKSGDQTVKVSSGKQTTDVQGSITITSKTSIELKVGGSSIKMSPSGITIKSTKIDCNASAMGTIKTGGILTLKGGLTKIN</sequence>
<dbReference type="Pfam" id="PF04717">
    <property type="entry name" value="Phage_base_V"/>
    <property type="match status" value="1"/>
</dbReference>
<dbReference type="SUPFAM" id="SSF69255">
    <property type="entry name" value="gp5 N-terminal domain-like"/>
    <property type="match status" value="1"/>
</dbReference>
<dbReference type="AlphaFoldDB" id="A0A9E5JUA4"/>
<name>A0A9E5JUA4_9GAMM</name>
<dbReference type="Proteomes" id="UP000787472">
    <property type="component" value="Unassembled WGS sequence"/>
</dbReference>
<dbReference type="Gene3D" id="2.40.50.230">
    <property type="entry name" value="Gp5 N-terminal domain"/>
    <property type="match status" value="1"/>
</dbReference>
<dbReference type="Gene3D" id="2.30.110.50">
    <property type="match status" value="1"/>
</dbReference>
<dbReference type="NCBIfam" id="TIGR01646">
    <property type="entry name" value="vgr_GE"/>
    <property type="match status" value="1"/>
</dbReference>
<evidence type="ECO:0000313" key="5">
    <source>
        <dbReference type="Proteomes" id="UP000787472"/>
    </source>
</evidence>
<comment type="caution">
    <text evidence="4">The sequence shown here is derived from an EMBL/GenBank/DDBJ whole genome shotgun (WGS) entry which is preliminary data.</text>
</comment>